<dbReference type="NCBIfam" id="NF008864">
    <property type="entry name" value="PRK11895.1"/>
    <property type="match status" value="1"/>
</dbReference>
<dbReference type="GO" id="GO:0009099">
    <property type="term" value="P:L-valine biosynthetic process"/>
    <property type="evidence" value="ECO:0007669"/>
    <property type="project" value="UniProtKB-UniRule"/>
</dbReference>
<dbReference type="FunFam" id="3.30.70.260:FF:000001">
    <property type="entry name" value="Acetolactate synthase, small subunit"/>
    <property type="match status" value="1"/>
</dbReference>
<evidence type="ECO:0000256" key="7">
    <source>
        <dbReference type="ARBA" id="ARBA00048670"/>
    </source>
</evidence>
<keyword evidence="11" id="KW-1185">Reference proteome</keyword>
<evidence type="ECO:0000256" key="5">
    <source>
        <dbReference type="ARBA" id="ARBA00022605"/>
    </source>
</evidence>
<keyword evidence="5 8" id="KW-0028">Amino-acid biosynthesis</keyword>
<evidence type="ECO:0000256" key="2">
    <source>
        <dbReference type="ARBA" id="ARBA00005025"/>
    </source>
</evidence>
<dbReference type="InterPro" id="IPR002912">
    <property type="entry name" value="ACT_dom"/>
</dbReference>
<comment type="similarity">
    <text evidence="3 8">Belongs to the acetolactate synthase small subunit family.</text>
</comment>
<dbReference type="UniPathway" id="UPA00047">
    <property type="reaction ID" value="UER00055"/>
</dbReference>
<evidence type="ECO:0000313" key="11">
    <source>
        <dbReference type="Proteomes" id="UP000199664"/>
    </source>
</evidence>
<sequence length="178" mass="19285">MNTTHYPTAPTAQPIARHTLAVIVDNEPGVLARIAGLFSGRGYNIESLTVSETEHEKHLSRITVVTSGTANVIDQIKAHLDRLVPVHRVVDLTLQGEAIERELCLVKVVGKGDYRVEAMRLAASFGARTLDATLTSFVFELTGATDEIERFIKLMTVVGLTEVSRTGIAAMSRGAEAM</sequence>
<evidence type="ECO:0000313" key="10">
    <source>
        <dbReference type="EMBL" id="SEM28142.1"/>
    </source>
</evidence>
<dbReference type="OrthoDB" id="9787365at2"/>
<evidence type="ECO:0000256" key="3">
    <source>
        <dbReference type="ARBA" id="ARBA00006341"/>
    </source>
</evidence>
<dbReference type="InterPro" id="IPR045865">
    <property type="entry name" value="ACT-like_dom_sf"/>
</dbReference>
<dbReference type="GO" id="GO:0009097">
    <property type="term" value="P:isoleucine biosynthetic process"/>
    <property type="evidence" value="ECO:0007669"/>
    <property type="project" value="UniProtKB-UniRule"/>
</dbReference>
<dbReference type="RefSeq" id="WP_091840591.1">
    <property type="nucleotide sequence ID" value="NZ_FOAN01000009.1"/>
</dbReference>
<dbReference type="Proteomes" id="UP000199664">
    <property type="component" value="Unassembled WGS sequence"/>
</dbReference>
<dbReference type="PANTHER" id="PTHR30239:SF0">
    <property type="entry name" value="ACETOLACTATE SYNTHASE SMALL SUBUNIT 1, CHLOROPLASTIC"/>
    <property type="match status" value="1"/>
</dbReference>
<dbReference type="PANTHER" id="PTHR30239">
    <property type="entry name" value="ACETOLACTATE SYNTHASE SMALL SUBUNIT"/>
    <property type="match status" value="1"/>
</dbReference>
<dbReference type="GO" id="GO:0005829">
    <property type="term" value="C:cytosol"/>
    <property type="evidence" value="ECO:0007669"/>
    <property type="project" value="TreeGrafter"/>
</dbReference>
<organism evidence="10 11">
    <name type="scientific">Bosea lupini</name>
    <dbReference type="NCBI Taxonomy" id="1036779"/>
    <lineage>
        <taxon>Bacteria</taxon>
        <taxon>Pseudomonadati</taxon>
        <taxon>Pseudomonadota</taxon>
        <taxon>Alphaproteobacteria</taxon>
        <taxon>Hyphomicrobiales</taxon>
        <taxon>Boseaceae</taxon>
        <taxon>Bosea</taxon>
    </lineage>
</organism>
<dbReference type="Gene3D" id="3.30.70.260">
    <property type="match status" value="1"/>
</dbReference>
<dbReference type="UniPathway" id="UPA00049">
    <property type="reaction ID" value="UER00059"/>
</dbReference>
<gene>
    <name evidence="10" type="ORF">SAMN04515666_109152</name>
</gene>
<comment type="function">
    <text evidence="8">Catalyzes the conversion of 2 pyruvate molecules into acetolactate in the first common step of the biosynthetic pathway of the branched-amino acids such as leucine, isoleucine, and valine.</text>
</comment>
<comment type="subunit">
    <text evidence="4 8">Dimer of large and small chains.</text>
</comment>
<evidence type="ECO:0000256" key="1">
    <source>
        <dbReference type="ARBA" id="ARBA00004974"/>
    </source>
</evidence>
<name>A0A1H7X2P4_9HYPH</name>
<dbReference type="PROSITE" id="PS51671">
    <property type="entry name" value="ACT"/>
    <property type="match status" value="1"/>
</dbReference>
<evidence type="ECO:0000256" key="6">
    <source>
        <dbReference type="ARBA" id="ARBA00023304"/>
    </source>
</evidence>
<dbReference type="InterPro" id="IPR004789">
    <property type="entry name" value="Acetalactate_synth_ssu"/>
</dbReference>
<dbReference type="InterPro" id="IPR027271">
    <property type="entry name" value="Acetolactate_synth/TF_NikR_C"/>
</dbReference>
<dbReference type="InterPro" id="IPR019455">
    <property type="entry name" value="Acetolactate_synth_ssu_C"/>
</dbReference>
<dbReference type="GO" id="GO:1990610">
    <property type="term" value="F:acetolactate synthase regulator activity"/>
    <property type="evidence" value="ECO:0007669"/>
    <property type="project" value="UniProtKB-UniRule"/>
</dbReference>
<dbReference type="EMBL" id="FOAN01000009">
    <property type="protein sequence ID" value="SEM28142.1"/>
    <property type="molecule type" value="Genomic_DNA"/>
</dbReference>
<evidence type="ECO:0000259" key="9">
    <source>
        <dbReference type="PROSITE" id="PS51671"/>
    </source>
</evidence>
<dbReference type="STRING" id="1036779.SAMN04515666_109152"/>
<dbReference type="InterPro" id="IPR054480">
    <property type="entry name" value="AHAS_small-like_ACT"/>
</dbReference>
<keyword evidence="8" id="KW-0808">Transferase</keyword>
<dbReference type="InterPro" id="IPR039557">
    <property type="entry name" value="AHAS_ACT"/>
</dbReference>
<dbReference type="Pfam" id="PF22629">
    <property type="entry name" value="ACT_AHAS_ss"/>
    <property type="match status" value="1"/>
</dbReference>
<comment type="catalytic activity">
    <reaction evidence="7 8">
        <text>2 pyruvate + H(+) = (2S)-2-acetolactate + CO2</text>
        <dbReference type="Rhea" id="RHEA:25249"/>
        <dbReference type="ChEBI" id="CHEBI:15361"/>
        <dbReference type="ChEBI" id="CHEBI:15378"/>
        <dbReference type="ChEBI" id="CHEBI:16526"/>
        <dbReference type="ChEBI" id="CHEBI:58476"/>
        <dbReference type="EC" id="2.2.1.6"/>
    </reaction>
</comment>
<accession>A0A1H7X2P4</accession>
<keyword evidence="6 8" id="KW-0100">Branched-chain amino acid biosynthesis</keyword>
<dbReference type="NCBIfam" id="TIGR00119">
    <property type="entry name" value="acolac_sm"/>
    <property type="match status" value="1"/>
</dbReference>
<feature type="domain" description="ACT" evidence="9">
    <location>
        <begin position="19"/>
        <end position="91"/>
    </location>
</feature>
<reference evidence="11" key="1">
    <citation type="submission" date="2016-10" db="EMBL/GenBank/DDBJ databases">
        <authorList>
            <person name="Varghese N."/>
            <person name="Submissions S."/>
        </authorList>
    </citation>
    <scope>NUCLEOTIDE SEQUENCE [LARGE SCALE GENOMIC DNA]</scope>
    <source>
        <strain evidence="11">LMG 26383,CCUG 61248,R- 45681</strain>
    </source>
</reference>
<dbReference type="Pfam" id="PF10369">
    <property type="entry name" value="ALS_ss_C"/>
    <property type="match status" value="1"/>
</dbReference>
<proteinExistence type="inferred from homology"/>
<dbReference type="AlphaFoldDB" id="A0A1H7X2P4"/>
<dbReference type="CDD" id="cd04878">
    <property type="entry name" value="ACT_AHAS"/>
    <property type="match status" value="1"/>
</dbReference>
<comment type="pathway">
    <text evidence="2 8">Amino-acid biosynthesis; L-valine biosynthesis; L-valine from pyruvate: step 1/4.</text>
</comment>
<dbReference type="GO" id="GO:0003984">
    <property type="term" value="F:acetolactate synthase activity"/>
    <property type="evidence" value="ECO:0007669"/>
    <property type="project" value="UniProtKB-UniRule"/>
</dbReference>
<evidence type="ECO:0000256" key="8">
    <source>
        <dbReference type="RuleBase" id="RU368092"/>
    </source>
</evidence>
<dbReference type="SUPFAM" id="SSF55021">
    <property type="entry name" value="ACT-like"/>
    <property type="match status" value="2"/>
</dbReference>
<protein>
    <recommendedName>
        <fullName evidence="8">Acetolactate synthase small subunit</fullName>
        <shortName evidence="8">AHAS</shortName>
        <shortName evidence="8">ALS</shortName>
        <ecNumber evidence="8">2.2.1.6</ecNumber>
    </recommendedName>
    <alternativeName>
        <fullName evidence="8">Acetohydroxy-acid synthase small subunit</fullName>
    </alternativeName>
</protein>
<comment type="pathway">
    <text evidence="1 8">Amino-acid biosynthesis; L-isoleucine biosynthesis; L-isoleucine from 2-oxobutanoate: step 1/4.</text>
</comment>
<dbReference type="Gene3D" id="3.30.70.1150">
    <property type="entry name" value="ACT-like. Chain A, domain 2"/>
    <property type="match status" value="1"/>
</dbReference>
<evidence type="ECO:0000256" key="4">
    <source>
        <dbReference type="ARBA" id="ARBA00011744"/>
    </source>
</evidence>
<dbReference type="EC" id="2.2.1.6" evidence="8"/>